<reference evidence="16" key="1">
    <citation type="journal article" date="2019" name="Int. J. Syst. Evol. Microbiol.">
        <title>The Global Catalogue of Microorganisms (GCM) 10K type strain sequencing project: providing services to taxonomists for standard genome sequencing and annotation.</title>
        <authorList>
            <consortium name="The Broad Institute Genomics Platform"/>
            <consortium name="The Broad Institute Genome Sequencing Center for Infectious Disease"/>
            <person name="Wu L."/>
            <person name="Ma J."/>
        </authorList>
    </citation>
    <scope>NUCLEOTIDE SEQUENCE [LARGE SCALE GENOMIC DNA]</scope>
    <source>
        <strain evidence="16">JCM 19134</strain>
    </source>
</reference>
<keyword evidence="4" id="KW-1003">Cell membrane</keyword>
<feature type="transmembrane region" description="Helical" evidence="13">
    <location>
        <begin position="16"/>
        <end position="38"/>
    </location>
</feature>
<keyword evidence="9 13" id="KW-1133">Transmembrane helix</keyword>
<feature type="domain" description="Cytochrome b561 bacterial/Ni-hydrogenase" evidence="14">
    <location>
        <begin position="10"/>
        <end position="175"/>
    </location>
</feature>
<dbReference type="GO" id="GO:0005886">
    <property type="term" value="C:plasma membrane"/>
    <property type="evidence" value="ECO:0007669"/>
    <property type="project" value="UniProtKB-SubCell"/>
</dbReference>
<keyword evidence="10" id="KW-0408">Iron</keyword>
<dbReference type="RefSeq" id="WP_345421752.1">
    <property type="nucleotide sequence ID" value="NZ_AP031496.1"/>
</dbReference>
<feature type="transmembrane region" description="Helical" evidence="13">
    <location>
        <begin position="86"/>
        <end position="104"/>
    </location>
</feature>
<keyword evidence="8" id="KW-0249">Electron transport</keyword>
<organism evidence="15 16">
    <name type="scientific">Halioxenophilus aromaticivorans</name>
    <dbReference type="NCBI Taxonomy" id="1306992"/>
    <lineage>
        <taxon>Bacteria</taxon>
        <taxon>Pseudomonadati</taxon>
        <taxon>Pseudomonadota</taxon>
        <taxon>Gammaproteobacteria</taxon>
        <taxon>Alteromonadales</taxon>
        <taxon>Alteromonadaceae</taxon>
        <taxon>Halioxenophilus</taxon>
    </lineage>
</organism>
<keyword evidence="6 13" id="KW-0812">Transmembrane</keyword>
<dbReference type="Pfam" id="PF01292">
    <property type="entry name" value="Ni_hydr_CYTB"/>
    <property type="match status" value="1"/>
</dbReference>
<keyword evidence="16" id="KW-1185">Reference proteome</keyword>
<dbReference type="PANTHER" id="PTHR30529:SF1">
    <property type="entry name" value="CYTOCHROME B561 HOMOLOG 2"/>
    <property type="match status" value="1"/>
</dbReference>
<evidence type="ECO:0000256" key="7">
    <source>
        <dbReference type="ARBA" id="ARBA00022723"/>
    </source>
</evidence>
<dbReference type="InterPro" id="IPR016174">
    <property type="entry name" value="Di-haem_cyt_TM"/>
</dbReference>
<evidence type="ECO:0000313" key="16">
    <source>
        <dbReference type="Proteomes" id="UP001409585"/>
    </source>
</evidence>
<evidence type="ECO:0000259" key="14">
    <source>
        <dbReference type="Pfam" id="PF01292"/>
    </source>
</evidence>
<evidence type="ECO:0000313" key="15">
    <source>
        <dbReference type="EMBL" id="GAA4943306.1"/>
    </source>
</evidence>
<keyword evidence="5" id="KW-0349">Heme</keyword>
<evidence type="ECO:0000256" key="8">
    <source>
        <dbReference type="ARBA" id="ARBA00022982"/>
    </source>
</evidence>
<evidence type="ECO:0000256" key="13">
    <source>
        <dbReference type="SAM" id="Phobius"/>
    </source>
</evidence>
<comment type="similarity">
    <text evidence="12">Belongs to the cytochrome b561 family.</text>
</comment>
<dbReference type="GO" id="GO:0020037">
    <property type="term" value="F:heme binding"/>
    <property type="evidence" value="ECO:0007669"/>
    <property type="project" value="TreeGrafter"/>
</dbReference>
<feature type="transmembrane region" description="Helical" evidence="13">
    <location>
        <begin position="53"/>
        <end position="74"/>
    </location>
</feature>
<comment type="caution">
    <text evidence="15">The sequence shown here is derived from an EMBL/GenBank/DDBJ whole genome shotgun (WGS) entry which is preliminary data.</text>
</comment>
<evidence type="ECO:0000256" key="10">
    <source>
        <dbReference type="ARBA" id="ARBA00023004"/>
    </source>
</evidence>
<evidence type="ECO:0000256" key="12">
    <source>
        <dbReference type="ARBA" id="ARBA00037975"/>
    </source>
</evidence>
<feature type="transmembrane region" description="Helical" evidence="13">
    <location>
        <begin position="142"/>
        <end position="160"/>
    </location>
</feature>
<comment type="cofactor">
    <cofactor evidence="1">
        <name>heme b</name>
        <dbReference type="ChEBI" id="CHEBI:60344"/>
    </cofactor>
</comment>
<dbReference type="PANTHER" id="PTHR30529">
    <property type="entry name" value="CYTOCHROME B561"/>
    <property type="match status" value="1"/>
</dbReference>
<dbReference type="AlphaFoldDB" id="A0AAV3U2V5"/>
<dbReference type="Proteomes" id="UP001409585">
    <property type="component" value="Unassembled WGS sequence"/>
</dbReference>
<keyword evidence="7" id="KW-0479">Metal-binding</keyword>
<dbReference type="GO" id="GO:0022904">
    <property type="term" value="P:respiratory electron transport chain"/>
    <property type="evidence" value="ECO:0007669"/>
    <property type="project" value="InterPro"/>
</dbReference>
<evidence type="ECO:0000256" key="2">
    <source>
        <dbReference type="ARBA" id="ARBA00004651"/>
    </source>
</evidence>
<accession>A0AAV3U2V5</accession>
<evidence type="ECO:0000256" key="4">
    <source>
        <dbReference type="ARBA" id="ARBA00022475"/>
    </source>
</evidence>
<dbReference type="GO" id="GO:0046872">
    <property type="term" value="F:metal ion binding"/>
    <property type="evidence" value="ECO:0007669"/>
    <property type="project" value="UniProtKB-KW"/>
</dbReference>
<comment type="subcellular location">
    <subcellularLocation>
        <location evidence="2">Cell membrane</location>
        <topology evidence="2">Multi-pass membrane protein</topology>
    </subcellularLocation>
</comment>
<evidence type="ECO:0000256" key="3">
    <source>
        <dbReference type="ARBA" id="ARBA00022448"/>
    </source>
</evidence>
<dbReference type="GO" id="GO:0009055">
    <property type="term" value="F:electron transfer activity"/>
    <property type="evidence" value="ECO:0007669"/>
    <property type="project" value="InterPro"/>
</dbReference>
<evidence type="ECO:0000256" key="9">
    <source>
        <dbReference type="ARBA" id="ARBA00022989"/>
    </source>
</evidence>
<name>A0AAV3U2V5_9ALTE</name>
<evidence type="ECO:0000256" key="6">
    <source>
        <dbReference type="ARBA" id="ARBA00022692"/>
    </source>
</evidence>
<proteinExistence type="inferred from homology"/>
<keyword evidence="3" id="KW-0813">Transport</keyword>
<dbReference type="InterPro" id="IPR052168">
    <property type="entry name" value="Cytochrome_b561_oxidase"/>
</dbReference>
<sequence length="176" mass="19552">MNIYDTPEKYGIISRALHWAMAALLLWQFLGAAAHLLLSDTAIKGFLFGRHKALGFLLFLLFFVRVAWALINAAKRPPSLSLAAKAGHIALYALLLAVPALALARQYGSGRSFDWFGISVFSGFEGNEIDWMVNIGNSFHSWAGWLLAALIAGHIIMVFLHKKASDQVDVLPRMWR</sequence>
<evidence type="ECO:0000256" key="11">
    <source>
        <dbReference type="ARBA" id="ARBA00023136"/>
    </source>
</evidence>
<evidence type="ECO:0000256" key="1">
    <source>
        <dbReference type="ARBA" id="ARBA00001970"/>
    </source>
</evidence>
<dbReference type="EMBL" id="BAABLX010000017">
    <property type="protein sequence ID" value="GAA4943306.1"/>
    <property type="molecule type" value="Genomic_DNA"/>
</dbReference>
<keyword evidence="11 13" id="KW-0472">Membrane</keyword>
<dbReference type="SUPFAM" id="SSF81342">
    <property type="entry name" value="Transmembrane di-heme cytochromes"/>
    <property type="match status" value="1"/>
</dbReference>
<gene>
    <name evidence="15" type="ORF">GCM10025791_22530</name>
</gene>
<protein>
    <recommendedName>
        <fullName evidence="14">Cytochrome b561 bacterial/Ni-hydrogenase domain-containing protein</fullName>
    </recommendedName>
</protein>
<dbReference type="InterPro" id="IPR011577">
    <property type="entry name" value="Cyt_b561_bac/Ni-Hgenase"/>
</dbReference>
<evidence type="ECO:0000256" key="5">
    <source>
        <dbReference type="ARBA" id="ARBA00022617"/>
    </source>
</evidence>